<dbReference type="EMBL" id="AP017470">
    <property type="protein sequence ID" value="BBB31882.1"/>
    <property type="molecule type" value="Genomic_DNA"/>
</dbReference>
<dbReference type="InterPro" id="IPR050361">
    <property type="entry name" value="MPP/UQCRC_Complex"/>
</dbReference>
<dbReference type="InterPro" id="IPR011249">
    <property type="entry name" value="Metalloenz_LuxS/M16"/>
</dbReference>
<evidence type="ECO:0000313" key="5">
    <source>
        <dbReference type="Proteomes" id="UP000595564"/>
    </source>
</evidence>
<dbReference type="GO" id="GO:0046872">
    <property type="term" value="F:metal ion binding"/>
    <property type="evidence" value="ECO:0007669"/>
    <property type="project" value="InterPro"/>
</dbReference>
<dbReference type="Pfam" id="PF05193">
    <property type="entry name" value="Peptidase_M16_C"/>
    <property type="match status" value="1"/>
</dbReference>
<dbReference type="GO" id="GO:0006508">
    <property type="term" value="P:proteolysis"/>
    <property type="evidence" value="ECO:0007669"/>
    <property type="project" value="UniProtKB-KW"/>
</dbReference>
<dbReference type="InterPro" id="IPR011765">
    <property type="entry name" value="Pept_M16_N"/>
</dbReference>
<feature type="region of interest" description="Disordered" evidence="1">
    <location>
        <begin position="489"/>
        <end position="518"/>
    </location>
</feature>
<name>A0A7R6PKL8_9BACT</name>
<dbReference type="Gene3D" id="3.30.830.10">
    <property type="entry name" value="Metalloenzyme, LuxS/M16 peptidase-like"/>
    <property type="match status" value="2"/>
</dbReference>
<keyword evidence="4" id="KW-0645">Protease</keyword>
<dbReference type="Pfam" id="PF00675">
    <property type="entry name" value="Peptidase_M16"/>
    <property type="match status" value="1"/>
</dbReference>
<feature type="domain" description="Peptidase M16 N-terminal" evidence="2">
    <location>
        <begin position="51"/>
        <end position="178"/>
    </location>
</feature>
<reference evidence="4 5" key="1">
    <citation type="journal article" date="2012" name="Extremophiles">
        <title>Thermotomaculum hydrothermale gen. nov., sp. nov., a novel heterotrophic thermophile within the phylum Acidobacteria from a deep-sea hydrothermal vent chimney in the Southern Okinawa Trough.</title>
        <authorList>
            <person name="Izumi H."/>
            <person name="Nunoura T."/>
            <person name="Miyazaki M."/>
            <person name="Mino S."/>
            <person name="Toki T."/>
            <person name="Takai K."/>
            <person name="Sako Y."/>
            <person name="Sawabe T."/>
            <person name="Nakagawa S."/>
        </authorList>
    </citation>
    <scope>NUCLEOTIDE SEQUENCE [LARGE SCALE GENOMIC DNA]</scope>
    <source>
        <strain evidence="4 5">AC55</strain>
    </source>
</reference>
<dbReference type="AlphaFoldDB" id="A0A7R6PKL8"/>
<dbReference type="SUPFAM" id="SSF63411">
    <property type="entry name" value="LuxS/MPP-like metallohydrolase"/>
    <property type="match status" value="2"/>
</dbReference>
<proteinExistence type="predicted"/>
<dbReference type="InterPro" id="IPR007863">
    <property type="entry name" value="Peptidase_M16_C"/>
</dbReference>
<dbReference type="PANTHER" id="PTHR11851">
    <property type="entry name" value="METALLOPROTEASE"/>
    <property type="match status" value="1"/>
</dbReference>
<dbReference type="KEGG" id="thyd:TTHT_0258"/>
<evidence type="ECO:0000256" key="1">
    <source>
        <dbReference type="SAM" id="MobiDB-lite"/>
    </source>
</evidence>
<gene>
    <name evidence="4" type="primary">pqqL</name>
    <name evidence="4" type="ORF">TTHT_0258</name>
</gene>
<evidence type="ECO:0000259" key="2">
    <source>
        <dbReference type="Pfam" id="PF00675"/>
    </source>
</evidence>
<keyword evidence="4" id="KW-0378">Hydrolase</keyword>
<dbReference type="RefSeq" id="WP_201328216.1">
    <property type="nucleotide sequence ID" value="NZ_AP017470.1"/>
</dbReference>
<sequence length="518" mass="58994">MRKISLIIIFALFSIYSFSIVKNYKEIKYPPLKVPEKVTPEKIELNNGLTVLILEDHELPVVSGEIMFHAGSVCDPDGKEGLSELFSNVLRTGGNSLMNGDEMDEFLEGTASSIEASSDDTSISVSFDCLKENFPKVFDLFVATLTSPEFEQQKIEIAKAQMKAMIVRRNDDPKAIARRVFSRRIYGLTSPFSKQAELATVSAITREDLIAYREKYFCGKNAVMYIYGDFNAKEVKKLLKDKLAKSLKTGEKAQLPSKIKPEKSGIYFVQREGVTQSNIVFGNLVKMKKDNPDYPAAVIFSRILGGGFSSRFMKTIRRDMGLSYSPHAYIYAPYNYYGFFMGAINTRLNATGKVIETALSIIKDIQENGVTEEELKQVKDEFLNSYVFQFDSKEKQIAKVAYYTFYGYPVDFNERFFNAVKKVTNEDIKRVANKYIDLNNLTIAVVGDSSKFDMPLTKFGKVYPVDVTIPGLKEMQMKRMQMMKMMKEKMKKKGEKVKKHKVLKKKKMEKIKQKTSSK</sequence>
<protein>
    <submittedName>
        <fullName evidence="4">Zinc protease</fullName>
    </submittedName>
</protein>
<dbReference type="PANTHER" id="PTHR11851:SF225">
    <property type="entry name" value="NON-PEPTIDASE HOMOLOG YMXG"/>
    <property type="match status" value="1"/>
</dbReference>
<evidence type="ECO:0000313" key="4">
    <source>
        <dbReference type="EMBL" id="BBB31882.1"/>
    </source>
</evidence>
<dbReference type="Proteomes" id="UP000595564">
    <property type="component" value="Chromosome"/>
</dbReference>
<evidence type="ECO:0000259" key="3">
    <source>
        <dbReference type="Pfam" id="PF05193"/>
    </source>
</evidence>
<accession>A0A7R6PKL8</accession>
<dbReference type="GO" id="GO:0008233">
    <property type="term" value="F:peptidase activity"/>
    <property type="evidence" value="ECO:0007669"/>
    <property type="project" value="UniProtKB-KW"/>
</dbReference>
<organism evidence="4 5">
    <name type="scientific">Thermotomaculum hydrothermale</name>
    <dbReference type="NCBI Taxonomy" id="981385"/>
    <lineage>
        <taxon>Bacteria</taxon>
        <taxon>Pseudomonadati</taxon>
        <taxon>Acidobacteriota</taxon>
        <taxon>Holophagae</taxon>
        <taxon>Thermotomaculales</taxon>
        <taxon>Thermotomaculaceae</taxon>
        <taxon>Thermotomaculum</taxon>
    </lineage>
</organism>
<keyword evidence="5" id="KW-1185">Reference proteome</keyword>
<feature type="domain" description="Peptidase M16 C-terminal" evidence="3">
    <location>
        <begin position="204"/>
        <end position="380"/>
    </location>
</feature>